<protein>
    <recommendedName>
        <fullName evidence="2">SbsA Ig-like domain-containing protein</fullName>
    </recommendedName>
</protein>
<feature type="non-terminal residue" evidence="3">
    <location>
        <position position="1"/>
    </location>
</feature>
<reference evidence="3 4" key="1">
    <citation type="journal article" date="2013" name="BMC Microbiol.">
        <title>Identification of the type II cytochrome c maturation pathway in anammox bacteria by comparative genomics.</title>
        <authorList>
            <person name="Ferousi C."/>
            <person name="Speth D.R."/>
            <person name="Reimann J."/>
            <person name="Op den Camp H.J."/>
            <person name="Allen J.W."/>
            <person name="Keltjens J.T."/>
            <person name="Jetten M.S."/>
        </authorList>
    </citation>
    <scope>NUCLEOTIDE SEQUENCE [LARGE SCALE GENOMIC DNA]</scope>
    <source>
        <strain evidence="3">RU1</strain>
    </source>
</reference>
<sequence length="81" mass="8045">LTTATFSLTDGVTPVTGAVSYTGTTATFTPTGSLSYATSYTATVTTGVTDLAGNALGANYVWGFTTGAAEPDVGLQAVRSV</sequence>
<gene>
    <name evidence="3" type="ORF">BROFUL_01859</name>
</gene>
<organism evidence="3 4">
    <name type="scientific">Candidatus Brocadia fulgida</name>
    <dbReference type="NCBI Taxonomy" id="380242"/>
    <lineage>
        <taxon>Bacteria</taxon>
        <taxon>Pseudomonadati</taxon>
        <taxon>Planctomycetota</taxon>
        <taxon>Candidatus Brocadiia</taxon>
        <taxon>Candidatus Brocadiales</taxon>
        <taxon>Candidatus Brocadiaceae</taxon>
        <taxon>Candidatus Brocadia</taxon>
    </lineage>
</organism>
<dbReference type="Gene3D" id="2.60.40.1220">
    <property type="match status" value="1"/>
</dbReference>
<dbReference type="Pfam" id="PF13205">
    <property type="entry name" value="Big_5"/>
    <property type="match status" value="1"/>
</dbReference>
<proteinExistence type="predicted"/>
<dbReference type="EMBL" id="LAQJ01000191">
    <property type="protein sequence ID" value="KKO19444.1"/>
    <property type="molecule type" value="Genomic_DNA"/>
</dbReference>
<feature type="domain" description="SbsA Ig-like" evidence="2">
    <location>
        <begin position="5"/>
        <end position="66"/>
    </location>
</feature>
<dbReference type="Proteomes" id="UP000034954">
    <property type="component" value="Unassembled WGS sequence"/>
</dbReference>
<dbReference type="InterPro" id="IPR014755">
    <property type="entry name" value="Cu-Rt/internalin_Ig-like"/>
</dbReference>
<keyword evidence="4" id="KW-1185">Reference proteome</keyword>
<name>A0A0M2UY95_9BACT</name>
<dbReference type="InterPro" id="IPR032812">
    <property type="entry name" value="SbsA_Ig"/>
</dbReference>
<evidence type="ECO:0000256" key="1">
    <source>
        <dbReference type="ARBA" id="ARBA00022729"/>
    </source>
</evidence>
<evidence type="ECO:0000313" key="4">
    <source>
        <dbReference type="Proteomes" id="UP000034954"/>
    </source>
</evidence>
<accession>A0A0M2UY95</accession>
<evidence type="ECO:0000259" key="2">
    <source>
        <dbReference type="Pfam" id="PF13205"/>
    </source>
</evidence>
<evidence type="ECO:0000313" key="3">
    <source>
        <dbReference type="EMBL" id="KKO19444.1"/>
    </source>
</evidence>
<keyword evidence="1" id="KW-0732">Signal</keyword>
<dbReference type="AlphaFoldDB" id="A0A0M2UY95"/>
<comment type="caution">
    <text evidence="3">The sequence shown here is derived from an EMBL/GenBank/DDBJ whole genome shotgun (WGS) entry which is preliminary data.</text>
</comment>